<name>A0A1V0G9F1_NEIME</name>
<feature type="domain" description="Novel toxin 17" evidence="3">
    <location>
        <begin position="462"/>
        <end position="502"/>
    </location>
</feature>
<evidence type="ECO:0000256" key="2">
    <source>
        <dbReference type="SAM" id="SignalP"/>
    </source>
</evidence>
<evidence type="ECO:0000313" key="4">
    <source>
        <dbReference type="EMBL" id="SUA19268.1"/>
    </source>
</evidence>
<feature type="chain" id="PRO_5043151110" evidence="2">
    <location>
        <begin position="25"/>
        <end position="799"/>
    </location>
</feature>
<protein>
    <submittedName>
        <fullName evidence="4">Putative MafB-related protein</fullName>
    </submittedName>
</protein>
<dbReference type="Pfam" id="PF06255">
    <property type="entry name" value="MafB"/>
    <property type="match status" value="1"/>
</dbReference>
<gene>
    <name evidence="4" type="ORF">NCTC8554_00965</name>
</gene>
<feature type="signal peptide" evidence="2">
    <location>
        <begin position="1"/>
        <end position="24"/>
    </location>
</feature>
<dbReference type="InterPro" id="IPR029117">
    <property type="entry name" value="Ntox17"/>
</dbReference>
<dbReference type="EMBL" id="UGRP01000001">
    <property type="protein sequence ID" value="SUA19268.1"/>
    <property type="molecule type" value="Genomic_DNA"/>
</dbReference>
<dbReference type="AlphaFoldDB" id="A0A1V0G9F1"/>
<reference evidence="4 5" key="1">
    <citation type="submission" date="2018-06" db="EMBL/GenBank/DDBJ databases">
        <authorList>
            <consortium name="Pathogen Informatics"/>
            <person name="Doyle S."/>
        </authorList>
    </citation>
    <scope>NUCLEOTIDE SEQUENCE [LARGE SCALE GENOMIC DNA]</scope>
    <source>
        <strain evidence="4 5">NCTC8554</strain>
    </source>
</reference>
<dbReference type="InterPro" id="IPR008106">
    <property type="entry name" value="Adhesin_MafB"/>
</dbReference>
<feature type="region of interest" description="Disordered" evidence="1">
    <location>
        <begin position="607"/>
        <end position="709"/>
    </location>
</feature>
<evidence type="ECO:0000259" key="3">
    <source>
        <dbReference type="Pfam" id="PF15524"/>
    </source>
</evidence>
<feature type="compositionally biased region" description="Basic and acidic residues" evidence="1">
    <location>
        <begin position="609"/>
        <end position="631"/>
    </location>
</feature>
<evidence type="ECO:0000256" key="1">
    <source>
        <dbReference type="SAM" id="MobiDB-lite"/>
    </source>
</evidence>
<organism evidence="4 5">
    <name type="scientific">Neisseria meningitidis</name>
    <dbReference type="NCBI Taxonomy" id="487"/>
    <lineage>
        <taxon>Bacteria</taxon>
        <taxon>Pseudomonadati</taxon>
        <taxon>Pseudomonadota</taxon>
        <taxon>Betaproteobacteria</taxon>
        <taxon>Neisseriales</taxon>
        <taxon>Neisseriaceae</taxon>
        <taxon>Neisseria</taxon>
    </lineage>
</organism>
<dbReference type="Pfam" id="PF15524">
    <property type="entry name" value="Ntox17"/>
    <property type="match status" value="1"/>
</dbReference>
<sequence>MGISRKISLILSILAVCLPMHAHASDLANDSFIRQVLDRQHFEPDGKYHLFGSRGELAERSGHIGLGNIQSHQLGNLMIQQAAIKGNIGYIVRFSDHGHEVHSPFDNHASHSDSDEAGSPVDGFSLYRIHWDGYEHHPADGYDGPQGGGYPAPKGARDIYSYDIKGVAQNIRLNLTDNRSTGQRLADRFHNAGSMLTQGVGDGFKRATRYSPELDRSGNAAEAFNGTADIVKNIIGAAGEIVGAGDAVQGISEGSNIAVMHGLGLLSTENKMARINDLADMAQLKDYAAAAIRDWAVQNPNAAQGIEAVSNIFTAVIPVKGIGAVRGKYGLGGITAHPIKRSQMGAIALPKGKSAVSDNFADAAYAKYPSPYHSRNIRSNLEQRYGKENITSSTVPPSNGKNVKLANKRHPKTKVPFDGKGFPNFEKDVKYDTRINTAVPQVNPIDEPVFNPKGSVGSAHSWSITARIQYAKLPRQGRIRYIPPKNYSPSAPLPKGPNNGYSAGNLSKKVLTLVYINGKLKFGPSSLPSSALKAPVPIVGKAEAPPGKAVPVGEARIPSNPKAVKGTTVTLSQEQRLANGELIPKGSVVTWSDNAVKVVRPDGKKRRFNSRDWEQKALPKPQLPKDYRDDINIGGNNPRFNQQRHEKIESHNPNRIEEIRQRNAVSSAERQADALKRMQTSGRTRLPGQPQKGKPGAAREMSSSDNPNQTAEAFARRYLGRKPTLMERVEGEKLYGGKCVGCWKAQMPDGTFVVYRPAGNASMTKGTTASVDINNPTLNNLNINLKGKPTELKFKFPAR</sequence>
<dbReference type="Proteomes" id="UP000254176">
    <property type="component" value="Unassembled WGS sequence"/>
</dbReference>
<keyword evidence="2" id="KW-0732">Signal</keyword>
<proteinExistence type="predicted"/>
<dbReference type="PRINTS" id="PR01732">
    <property type="entry name" value="ADHESINMAFB"/>
</dbReference>
<feature type="compositionally biased region" description="Basic and acidic residues" evidence="1">
    <location>
        <begin position="643"/>
        <end position="661"/>
    </location>
</feature>
<accession>A0A1V0G9F1</accession>
<dbReference type="RefSeq" id="WP_002256476.1">
    <property type="nucleotide sequence ID" value="NZ_CP020401.2"/>
</dbReference>
<evidence type="ECO:0000313" key="5">
    <source>
        <dbReference type="Proteomes" id="UP000254176"/>
    </source>
</evidence>